<dbReference type="Pfam" id="PF03315">
    <property type="entry name" value="SDH_beta"/>
    <property type="match status" value="1"/>
</dbReference>
<feature type="domain" description="ACT" evidence="13">
    <location>
        <begin position="149"/>
        <end position="221"/>
    </location>
</feature>
<dbReference type="PROSITE" id="PS51671">
    <property type="entry name" value="ACT"/>
    <property type="match status" value="1"/>
</dbReference>
<dbReference type="Gene3D" id="3.30.70.260">
    <property type="match status" value="1"/>
</dbReference>
<evidence type="ECO:0000256" key="6">
    <source>
        <dbReference type="ARBA" id="ARBA00022723"/>
    </source>
</evidence>
<gene>
    <name evidence="14" type="primary">sdaAB</name>
    <name evidence="14" type="ORF">DS745_17010</name>
</gene>
<dbReference type="GO" id="GO:0051539">
    <property type="term" value="F:4 iron, 4 sulfur cluster binding"/>
    <property type="evidence" value="ECO:0007669"/>
    <property type="project" value="UniProtKB-UniRule"/>
</dbReference>
<evidence type="ECO:0000256" key="12">
    <source>
        <dbReference type="RuleBase" id="RU366059"/>
    </source>
</evidence>
<comment type="catalytic activity">
    <reaction evidence="10 11 12">
        <text>L-serine = pyruvate + NH4(+)</text>
        <dbReference type="Rhea" id="RHEA:19169"/>
        <dbReference type="ChEBI" id="CHEBI:15361"/>
        <dbReference type="ChEBI" id="CHEBI:28938"/>
        <dbReference type="ChEBI" id="CHEBI:33384"/>
        <dbReference type="EC" id="4.3.1.17"/>
    </reaction>
</comment>
<dbReference type="Gene3D" id="3.30.1330.90">
    <property type="entry name" value="D-3-phosphoglycerate dehydrogenase, domain 3"/>
    <property type="match status" value="1"/>
</dbReference>
<evidence type="ECO:0000256" key="5">
    <source>
        <dbReference type="ARBA" id="ARBA00022485"/>
    </source>
</evidence>
<evidence type="ECO:0000256" key="4">
    <source>
        <dbReference type="ARBA" id="ARBA00022432"/>
    </source>
</evidence>
<dbReference type="PIRSF" id="PIRSF036692">
    <property type="entry name" value="SDH_B"/>
    <property type="match status" value="1"/>
</dbReference>
<dbReference type="GO" id="GO:0003941">
    <property type="term" value="F:L-serine ammonia-lyase activity"/>
    <property type="evidence" value="ECO:0007669"/>
    <property type="project" value="UniProtKB-UniRule"/>
</dbReference>
<dbReference type="AlphaFoldDB" id="A0A4Q0VQ62"/>
<evidence type="ECO:0000313" key="15">
    <source>
        <dbReference type="Proteomes" id="UP000290649"/>
    </source>
</evidence>
<keyword evidence="7 11" id="KW-0408">Iron</keyword>
<accession>A0A4Q0VQ62</accession>
<keyword evidence="6 11" id="KW-0479">Metal-binding</keyword>
<evidence type="ECO:0000256" key="8">
    <source>
        <dbReference type="ARBA" id="ARBA00023014"/>
    </source>
</evidence>
<comment type="caution">
    <text evidence="14">The sequence shown here is derived from an EMBL/GenBank/DDBJ whole genome shotgun (WGS) entry which is preliminary data.</text>
</comment>
<organism evidence="14 15">
    <name type="scientific">Anaerobacillus alkaliphilus</name>
    <dbReference type="NCBI Taxonomy" id="1548597"/>
    <lineage>
        <taxon>Bacteria</taxon>
        <taxon>Bacillati</taxon>
        <taxon>Bacillota</taxon>
        <taxon>Bacilli</taxon>
        <taxon>Bacillales</taxon>
        <taxon>Bacillaceae</taxon>
        <taxon>Anaerobacillus</taxon>
    </lineage>
</organism>
<dbReference type="GO" id="GO:0046872">
    <property type="term" value="F:metal ion binding"/>
    <property type="evidence" value="ECO:0007669"/>
    <property type="project" value="UniProtKB-UniRule"/>
</dbReference>
<evidence type="ECO:0000256" key="2">
    <source>
        <dbReference type="ARBA" id="ARBA00004742"/>
    </source>
</evidence>
<dbReference type="InterPro" id="IPR002912">
    <property type="entry name" value="ACT_dom"/>
</dbReference>
<dbReference type="OrthoDB" id="9813137at2"/>
<dbReference type="FunFam" id="3.30.1330.90:FF:000004">
    <property type="entry name" value="L-serine dehydratase, iron-sulfur-dependent subunit beta"/>
    <property type="match status" value="1"/>
</dbReference>
<keyword evidence="8 11" id="KW-0411">Iron-sulfur</keyword>
<dbReference type="InterPro" id="IPR051318">
    <property type="entry name" value="Fe-S_L-Ser"/>
</dbReference>
<comment type="cofactor">
    <cofactor evidence="1 12">
        <name>[4Fe-4S] cluster</name>
        <dbReference type="ChEBI" id="CHEBI:49883"/>
    </cofactor>
</comment>
<evidence type="ECO:0000256" key="9">
    <source>
        <dbReference type="ARBA" id="ARBA00023239"/>
    </source>
</evidence>
<dbReference type="UniPathway" id="UPA00138"/>
<dbReference type="InterPro" id="IPR004643">
    <property type="entry name" value="Fe-S_L-Ser_bsu"/>
</dbReference>
<evidence type="ECO:0000259" key="13">
    <source>
        <dbReference type="PROSITE" id="PS51671"/>
    </source>
</evidence>
<dbReference type="PANTHER" id="PTHR30182">
    <property type="entry name" value="L-SERINE DEHYDRATASE"/>
    <property type="match status" value="1"/>
</dbReference>
<keyword evidence="5 11" id="KW-0004">4Fe-4S</keyword>
<dbReference type="FunFam" id="3.30.70.260:FF:000008">
    <property type="entry name" value="D-3-phosphoglycerate dehydrogenase, chloroplastic"/>
    <property type="match status" value="1"/>
</dbReference>
<evidence type="ECO:0000256" key="3">
    <source>
        <dbReference type="ARBA" id="ARBA00008636"/>
    </source>
</evidence>
<evidence type="ECO:0000256" key="7">
    <source>
        <dbReference type="ARBA" id="ARBA00023004"/>
    </source>
</evidence>
<comment type="pathway">
    <text evidence="2 11">Carbohydrate biosynthesis; gluconeogenesis.</text>
</comment>
<sequence length="221" mass="24186">MKYRTVFDIIGPIMIGPSSSHTAGAARIGRVARTLLGKEPKWAEIFFYGSFAQTYRGHGTDVAIVGGLLDFDTFDQRIKSSLQIAKDLGIEIKMVAEDAVTDHPNTAKIRLGTDEHDAIELVGISIGGGKIEVVELNSFQLRLSGNHPAILVVHDDRFGVIAAVSNVLAKYEINIGHMEVSRKEKGKEALMVIEVDQNVDQRLLDEVASLPNITKVTKIHD</sequence>
<dbReference type="SUPFAM" id="SSF55021">
    <property type="entry name" value="ACT-like"/>
    <property type="match status" value="1"/>
</dbReference>
<keyword evidence="4 11" id="KW-0312">Gluconeogenesis</keyword>
<evidence type="ECO:0000313" key="14">
    <source>
        <dbReference type="EMBL" id="RXI98047.1"/>
    </source>
</evidence>
<evidence type="ECO:0000256" key="10">
    <source>
        <dbReference type="ARBA" id="ARBA00049406"/>
    </source>
</evidence>
<name>A0A4Q0VQ62_9BACI</name>
<dbReference type="PANTHER" id="PTHR30182:SF12">
    <property type="entry name" value="L-SERINE DEHYDRATASE, BETA CHAIN-RELATED"/>
    <property type="match status" value="1"/>
</dbReference>
<keyword evidence="9 11" id="KW-0456">Lyase</keyword>
<keyword evidence="15" id="KW-1185">Reference proteome</keyword>
<evidence type="ECO:0000256" key="1">
    <source>
        <dbReference type="ARBA" id="ARBA00001966"/>
    </source>
</evidence>
<dbReference type="GO" id="GO:0006094">
    <property type="term" value="P:gluconeogenesis"/>
    <property type="evidence" value="ECO:0007669"/>
    <property type="project" value="UniProtKB-UniRule"/>
</dbReference>
<dbReference type="RefSeq" id="WP_129079408.1">
    <property type="nucleotide sequence ID" value="NZ_QOUX01000046.1"/>
</dbReference>
<proteinExistence type="inferred from homology"/>
<dbReference type="InterPro" id="IPR029009">
    <property type="entry name" value="ASB_dom_sf"/>
</dbReference>
<dbReference type="SUPFAM" id="SSF143548">
    <property type="entry name" value="Serine metabolism enzymes domain"/>
    <property type="match status" value="1"/>
</dbReference>
<dbReference type="Pfam" id="PF01842">
    <property type="entry name" value="ACT"/>
    <property type="match status" value="1"/>
</dbReference>
<dbReference type="InterPro" id="IPR005131">
    <property type="entry name" value="Ser_deHydtase_bsu"/>
</dbReference>
<dbReference type="NCBIfam" id="TIGR00719">
    <property type="entry name" value="sda_beta"/>
    <property type="match status" value="1"/>
</dbReference>
<dbReference type="EMBL" id="QOUX01000046">
    <property type="protein sequence ID" value="RXI98047.1"/>
    <property type="molecule type" value="Genomic_DNA"/>
</dbReference>
<comment type="similarity">
    <text evidence="3 11 12">Belongs to the iron-sulfur dependent L-serine dehydratase family.</text>
</comment>
<dbReference type="CDD" id="cd04903">
    <property type="entry name" value="ACT_LSD"/>
    <property type="match status" value="1"/>
</dbReference>
<protein>
    <recommendedName>
        <fullName evidence="11">L-serine deaminase</fullName>
    </recommendedName>
</protein>
<dbReference type="Proteomes" id="UP000290649">
    <property type="component" value="Unassembled WGS sequence"/>
</dbReference>
<reference evidence="14 15" key="1">
    <citation type="journal article" date="2019" name="Int. J. Syst. Evol. Microbiol.">
        <title>Anaerobacillus alkaliphilus sp. nov., a novel alkaliphilic and moderately halophilic bacterium.</title>
        <authorList>
            <person name="Borsodi A.K."/>
            <person name="Aszalos J.M."/>
            <person name="Bihari P."/>
            <person name="Nagy I."/>
            <person name="Schumann P."/>
            <person name="Sproer C."/>
            <person name="Kovacs A.L."/>
            <person name="Boka K."/>
            <person name="Dobosy P."/>
            <person name="Ovari M."/>
            <person name="Szili-Kovacs T."/>
            <person name="Toth E."/>
        </authorList>
    </citation>
    <scope>NUCLEOTIDE SEQUENCE [LARGE SCALE GENOMIC DNA]</scope>
    <source>
        <strain evidence="14 15">B16-10</strain>
    </source>
</reference>
<dbReference type="InterPro" id="IPR045865">
    <property type="entry name" value="ACT-like_dom_sf"/>
</dbReference>
<evidence type="ECO:0000256" key="11">
    <source>
        <dbReference type="PIRNR" id="PIRNR036692"/>
    </source>
</evidence>